<dbReference type="Proteomes" id="UP000285013">
    <property type="component" value="Unassembled WGS sequence"/>
</dbReference>
<feature type="domain" description="Double-GTPase 2" evidence="2">
    <location>
        <begin position="58"/>
        <end position="235"/>
    </location>
</feature>
<evidence type="ECO:0000313" key="3">
    <source>
        <dbReference type="EMBL" id="RHL91332.1"/>
    </source>
</evidence>
<accession>A0A415N720</accession>
<evidence type="ECO:0000313" key="4">
    <source>
        <dbReference type="Proteomes" id="UP000285013"/>
    </source>
</evidence>
<dbReference type="Pfam" id="PF19993">
    <property type="entry name" value="DO-GTPase2"/>
    <property type="match status" value="1"/>
</dbReference>
<comment type="caution">
    <text evidence="3">The sequence shown here is derived from an EMBL/GenBank/DDBJ whole genome shotgun (WGS) entry which is preliminary data.</text>
</comment>
<dbReference type="Gene3D" id="3.40.50.300">
    <property type="entry name" value="P-loop containing nucleotide triphosphate hydrolases"/>
    <property type="match status" value="1"/>
</dbReference>
<feature type="region of interest" description="Disordered" evidence="1">
    <location>
        <begin position="1"/>
        <end position="20"/>
    </location>
</feature>
<name>A0A415N720_9BACE</name>
<sequence>MDNQDTNELLLDNPKEAKSPTKENIIGQLAAMQETPFYTDALNEVNINNIITNQKPELIVLFGLNDLGKTTFVGSLYHLLRVCGKMADYKFVNSDTFAGFERRVFLRKCSKDGRSNTNRTLRSENPFLTLHMEHETTNEKRLIVLSDRAGERYRDYISKDEELLKDKTIKYADRILLFINAEELVGRSYSNMKDELKTLLRRLKEKDMLPLFATKYIIFNKYDKVVDIENQKFKEHKQEIIELIEDMFEVKDIPQHCINSKNLDGNVELEKLFCMLIRPLDSKKVDSALDWVKTSIKNNKA</sequence>
<dbReference type="InterPro" id="IPR045528">
    <property type="entry name" value="DO-GTPase2"/>
</dbReference>
<dbReference type="InterPro" id="IPR027417">
    <property type="entry name" value="P-loop_NTPase"/>
</dbReference>
<organism evidence="3 4">
    <name type="scientific">Bacteroides intestinalis</name>
    <dbReference type="NCBI Taxonomy" id="329854"/>
    <lineage>
        <taxon>Bacteria</taxon>
        <taxon>Pseudomonadati</taxon>
        <taxon>Bacteroidota</taxon>
        <taxon>Bacteroidia</taxon>
        <taxon>Bacteroidales</taxon>
        <taxon>Bacteroidaceae</taxon>
        <taxon>Bacteroides</taxon>
    </lineage>
</organism>
<reference evidence="3 4" key="1">
    <citation type="submission" date="2018-08" db="EMBL/GenBank/DDBJ databases">
        <title>A genome reference for cultivated species of the human gut microbiota.</title>
        <authorList>
            <person name="Zou Y."/>
            <person name="Xue W."/>
            <person name="Luo G."/>
        </authorList>
    </citation>
    <scope>NUCLEOTIDE SEQUENCE [LARGE SCALE GENOMIC DNA]</scope>
    <source>
        <strain evidence="3 4">AF36-16BH</strain>
    </source>
</reference>
<evidence type="ECO:0000256" key="1">
    <source>
        <dbReference type="SAM" id="MobiDB-lite"/>
    </source>
</evidence>
<proteinExistence type="predicted"/>
<dbReference type="RefSeq" id="WP_118423316.1">
    <property type="nucleotide sequence ID" value="NZ_QRPE01000018.1"/>
</dbReference>
<dbReference type="AlphaFoldDB" id="A0A415N720"/>
<dbReference type="SUPFAM" id="SSF52540">
    <property type="entry name" value="P-loop containing nucleoside triphosphate hydrolases"/>
    <property type="match status" value="1"/>
</dbReference>
<gene>
    <name evidence="3" type="ORF">DWZ95_14815</name>
</gene>
<evidence type="ECO:0000259" key="2">
    <source>
        <dbReference type="Pfam" id="PF19993"/>
    </source>
</evidence>
<dbReference type="EMBL" id="QRPE01000018">
    <property type="protein sequence ID" value="RHL91332.1"/>
    <property type="molecule type" value="Genomic_DNA"/>
</dbReference>
<protein>
    <recommendedName>
        <fullName evidence="2">Double-GTPase 2 domain-containing protein</fullName>
    </recommendedName>
</protein>